<evidence type="ECO:0000259" key="6">
    <source>
        <dbReference type="Pfam" id="PF00327"/>
    </source>
</evidence>
<dbReference type="PANTHER" id="PTHR15892:SF2">
    <property type="entry name" value="LARGE RIBOSOMAL SUBUNIT PROTEIN UL30M"/>
    <property type="match status" value="1"/>
</dbReference>
<dbReference type="InterPro" id="IPR016082">
    <property type="entry name" value="Ribosomal_uL30_ferredoxin-like"/>
</dbReference>
<keyword evidence="8" id="KW-1185">Reference proteome</keyword>
<dbReference type="PIRSF" id="PIRSF002211">
    <property type="entry name" value="Ribosomal_L30_bac-type"/>
    <property type="match status" value="1"/>
</dbReference>
<dbReference type="HAMAP" id="MF_01371_B">
    <property type="entry name" value="Ribosomal_uL30_B"/>
    <property type="match status" value="1"/>
</dbReference>
<dbReference type="AlphaFoldDB" id="A0A7L7KSK2"/>
<dbReference type="GO" id="GO:0003735">
    <property type="term" value="F:structural constituent of ribosome"/>
    <property type="evidence" value="ECO:0007669"/>
    <property type="project" value="InterPro"/>
</dbReference>
<dbReference type="EMBL" id="CP048914">
    <property type="protein sequence ID" value="QMS85196.1"/>
    <property type="molecule type" value="Genomic_DNA"/>
</dbReference>
<evidence type="ECO:0000256" key="3">
    <source>
        <dbReference type="ARBA" id="ARBA00022980"/>
    </source>
</evidence>
<dbReference type="Pfam" id="PF00327">
    <property type="entry name" value="Ribosomal_L30"/>
    <property type="match status" value="1"/>
</dbReference>
<evidence type="ECO:0000256" key="5">
    <source>
        <dbReference type="ARBA" id="ARBA00035492"/>
    </source>
</evidence>
<evidence type="ECO:0000256" key="4">
    <source>
        <dbReference type="ARBA" id="ARBA00023274"/>
    </source>
</evidence>
<dbReference type="RefSeq" id="WP_258876973.1">
    <property type="nucleotide sequence ID" value="NZ_CP048914.1"/>
</dbReference>
<dbReference type="InterPro" id="IPR036919">
    <property type="entry name" value="Ribo_uL30_ferredoxin-like_sf"/>
</dbReference>
<reference evidence="7 8" key="1">
    <citation type="submission" date="2020-02" db="EMBL/GenBank/DDBJ databases">
        <authorList>
            <person name="Zheng R.K."/>
            <person name="Sun C.M."/>
        </authorList>
    </citation>
    <scope>NUCLEOTIDE SEQUENCE [LARGE SCALE GENOMIC DNA]</scope>
    <source>
        <strain evidence="8">zrk13</strain>
    </source>
</reference>
<dbReference type="NCBIfam" id="TIGR01308">
    <property type="entry name" value="rpmD_bact"/>
    <property type="match status" value="1"/>
</dbReference>
<keyword evidence="3 7" id="KW-0689">Ribosomal protein</keyword>
<dbReference type="PANTHER" id="PTHR15892">
    <property type="entry name" value="MITOCHONDRIAL RIBOSOMAL PROTEIN L30"/>
    <property type="match status" value="1"/>
</dbReference>
<name>A0A7L7KSK2_9MOLU</name>
<dbReference type="KEGG" id="xcl:G4Z02_05355"/>
<sequence>MAQLQIKLVKSTIAGTPNQKKTAIALGLTKLQKTVVKTDTPTIRGMINVINHLVEVKEL</sequence>
<evidence type="ECO:0000256" key="1">
    <source>
        <dbReference type="ARBA" id="ARBA00007594"/>
    </source>
</evidence>
<accession>A0A7L7KSK2</accession>
<dbReference type="SUPFAM" id="SSF55129">
    <property type="entry name" value="Ribosomal protein L30p/L7e"/>
    <property type="match status" value="1"/>
</dbReference>
<dbReference type="CDD" id="cd01658">
    <property type="entry name" value="Ribosomal_L30"/>
    <property type="match status" value="1"/>
</dbReference>
<comment type="subunit">
    <text evidence="2">Part of the 50S ribosomal subunit.</text>
</comment>
<dbReference type="GO" id="GO:0006412">
    <property type="term" value="P:translation"/>
    <property type="evidence" value="ECO:0007669"/>
    <property type="project" value="InterPro"/>
</dbReference>
<keyword evidence="4" id="KW-0687">Ribonucleoprotein</keyword>
<dbReference type="Gene3D" id="3.30.1390.20">
    <property type="entry name" value="Ribosomal protein L30, ferredoxin-like fold domain"/>
    <property type="match status" value="1"/>
</dbReference>
<dbReference type="FunFam" id="3.30.1390.20:FF:000001">
    <property type="entry name" value="50S ribosomal protein L30"/>
    <property type="match status" value="1"/>
</dbReference>
<dbReference type="InterPro" id="IPR005996">
    <property type="entry name" value="Ribosomal_uL30_bac-type"/>
</dbReference>
<proteinExistence type="inferred from homology"/>
<protein>
    <recommendedName>
        <fullName evidence="5">50S ribosomal protein L30</fullName>
    </recommendedName>
</protein>
<evidence type="ECO:0000313" key="8">
    <source>
        <dbReference type="Proteomes" id="UP000514720"/>
    </source>
</evidence>
<feature type="domain" description="Large ribosomal subunit protein uL30-like ferredoxin-like fold" evidence="6">
    <location>
        <begin position="4"/>
        <end position="54"/>
    </location>
</feature>
<evidence type="ECO:0000313" key="7">
    <source>
        <dbReference type="EMBL" id="QMS85196.1"/>
    </source>
</evidence>
<comment type="similarity">
    <text evidence="1">Belongs to the universal ribosomal protein uL30 family.</text>
</comment>
<organism evidence="7 8">
    <name type="scientific">Candidatus Xianfuyuplasma coldseepsis</name>
    <dbReference type="NCBI Taxonomy" id="2782163"/>
    <lineage>
        <taxon>Bacteria</taxon>
        <taxon>Bacillati</taxon>
        <taxon>Mycoplasmatota</taxon>
        <taxon>Mollicutes</taxon>
        <taxon>Candidatus Izemoplasmatales</taxon>
        <taxon>Candidatus Izemoplasmataceae</taxon>
        <taxon>Candidatus Xianfuyuplasma</taxon>
    </lineage>
</organism>
<dbReference type="GO" id="GO:0022625">
    <property type="term" value="C:cytosolic large ribosomal subunit"/>
    <property type="evidence" value="ECO:0007669"/>
    <property type="project" value="TreeGrafter"/>
</dbReference>
<gene>
    <name evidence="7" type="primary">rpmD</name>
    <name evidence="7" type="ORF">G4Z02_05355</name>
</gene>
<evidence type="ECO:0000256" key="2">
    <source>
        <dbReference type="ARBA" id="ARBA00011838"/>
    </source>
</evidence>
<dbReference type="Proteomes" id="UP000514720">
    <property type="component" value="Chromosome"/>
</dbReference>